<dbReference type="RefSeq" id="WP_141841481.1">
    <property type="nucleotide sequence ID" value="NZ_VFPM01000001.1"/>
</dbReference>
<keyword evidence="4" id="KW-1185">Reference proteome</keyword>
<comment type="caution">
    <text evidence="3">The sequence shown here is derived from an EMBL/GenBank/DDBJ whole genome shotgun (WGS) entry which is preliminary data.</text>
</comment>
<feature type="transmembrane region" description="Helical" evidence="2">
    <location>
        <begin position="120"/>
        <end position="142"/>
    </location>
</feature>
<dbReference type="AlphaFoldDB" id="A0A543HZI5"/>
<proteinExistence type="predicted"/>
<gene>
    <name evidence="3" type="ORF">FBY41_0088</name>
</gene>
<sequence length="176" mass="18833">MEKVMWLVLGVTVILSSLRADRSGRARNVARVALGVLFLIFGAMVNAVYLITDWDSFAAFGEMSQFAFVRDTWASLVVPNTGLFIGLLIAGEAIAGILVLAGGRLMQVGLVLLMAFHVGLLFFGWWLWLYAVPMLCALTLLLRAERRAAQTGLSGTDVDGPVTPRAGGVPLPGGRG</sequence>
<dbReference type="OrthoDB" id="3788312at2"/>
<keyword evidence="2" id="KW-0812">Transmembrane</keyword>
<feature type="region of interest" description="Disordered" evidence="1">
    <location>
        <begin position="153"/>
        <end position="176"/>
    </location>
</feature>
<evidence type="ECO:0000256" key="2">
    <source>
        <dbReference type="SAM" id="Phobius"/>
    </source>
</evidence>
<evidence type="ECO:0000313" key="4">
    <source>
        <dbReference type="Proteomes" id="UP000316747"/>
    </source>
</evidence>
<protein>
    <recommendedName>
        <fullName evidence="5">DoxX-like protein</fullName>
    </recommendedName>
</protein>
<evidence type="ECO:0008006" key="5">
    <source>
        <dbReference type="Google" id="ProtNLM"/>
    </source>
</evidence>
<dbReference type="EMBL" id="VFPM01000001">
    <property type="protein sequence ID" value="TQM63742.1"/>
    <property type="molecule type" value="Genomic_DNA"/>
</dbReference>
<accession>A0A543HZI5</accession>
<keyword evidence="2" id="KW-1133">Transmembrane helix</keyword>
<evidence type="ECO:0000313" key="3">
    <source>
        <dbReference type="EMBL" id="TQM63742.1"/>
    </source>
</evidence>
<reference evidence="3 4" key="1">
    <citation type="submission" date="2019-06" db="EMBL/GenBank/DDBJ databases">
        <title>Genome sequencing of plant associated microbes to promote plant fitness in Sorghum bicolor and Oryza sativa.</title>
        <authorList>
            <person name="Coleman-Derr D."/>
        </authorList>
    </citation>
    <scope>NUCLEOTIDE SEQUENCE [LARGE SCALE GENOMIC DNA]</scope>
    <source>
        <strain evidence="3 4">KV-663</strain>
    </source>
</reference>
<organism evidence="3 4">
    <name type="scientific">Humibacillus xanthopallidus</name>
    <dbReference type="NCBI Taxonomy" id="412689"/>
    <lineage>
        <taxon>Bacteria</taxon>
        <taxon>Bacillati</taxon>
        <taxon>Actinomycetota</taxon>
        <taxon>Actinomycetes</taxon>
        <taxon>Micrococcales</taxon>
        <taxon>Intrasporangiaceae</taxon>
        <taxon>Humibacillus</taxon>
    </lineage>
</organism>
<feature type="transmembrane region" description="Helical" evidence="2">
    <location>
        <begin position="30"/>
        <end position="52"/>
    </location>
</feature>
<keyword evidence="2" id="KW-0472">Membrane</keyword>
<feature type="transmembrane region" description="Helical" evidence="2">
    <location>
        <begin position="73"/>
        <end position="100"/>
    </location>
</feature>
<dbReference type="Proteomes" id="UP000316747">
    <property type="component" value="Unassembled WGS sequence"/>
</dbReference>
<evidence type="ECO:0000256" key="1">
    <source>
        <dbReference type="SAM" id="MobiDB-lite"/>
    </source>
</evidence>
<name>A0A543HZI5_9MICO</name>